<evidence type="ECO:0000256" key="2">
    <source>
        <dbReference type="ARBA" id="ARBA00012180"/>
    </source>
</evidence>
<keyword evidence="5" id="KW-1185">Reference proteome</keyword>
<evidence type="ECO:0000259" key="3">
    <source>
        <dbReference type="PROSITE" id="PS50878"/>
    </source>
</evidence>
<dbReference type="EC" id="3.1.26.4" evidence="2"/>
<dbReference type="Pfam" id="PF00078">
    <property type="entry name" value="RVT_1"/>
    <property type="match status" value="1"/>
</dbReference>
<dbReference type="SUPFAM" id="SSF56672">
    <property type="entry name" value="DNA/RNA polymerases"/>
    <property type="match status" value="1"/>
</dbReference>
<dbReference type="PROSITE" id="PS50878">
    <property type="entry name" value="RT_POL"/>
    <property type="match status" value="1"/>
</dbReference>
<dbReference type="Proteomes" id="UP000053238">
    <property type="component" value="Unassembled WGS sequence"/>
</dbReference>
<evidence type="ECO:0000313" key="5">
    <source>
        <dbReference type="Proteomes" id="UP000053238"/>
    </source>
</evidence>
<comment type="similarity">
    <text evidence="1">Belongs to the beta type-B retroviral polymerase family. HERV class-II K(HML-2) pol subfamily.</text>
</comment>
<feature type="domain" description="Reverse transcriptase" evidence="3">
    <location>
        <begin position="1"/>
        <end position="118"/>
    </location>
</feature>
<feature type="non-terminal residue" evidence="4">
    <location>
        <position position="1"/>
    </location>
</feature>
<sequence>IDVKVMFFVVPLRDEDKAQFVFTWKRIKYTFSRLPQEYKHSPAVVHNVLAKILAEISHRDSPVMCQYRGDILRAGDNQQTVERGMEKIVDKLTSLGLEIPTPKRQGPGQGVKFLGVWWIKGAVSTPPDSLQESEEGRTPESEVLGTLGYWRKHIPGFSIIARPPYNLLQKGVRWEWDHSHDQASQTSVAELRLFQQLGPVHPHDP</sequence>
<dbReference type="Gene3D" id="3.30.70.270">
    <property type="match status" value="2"/>
</dbReference>
<evidence type="ECO:0000313" key="4">
    <source>
        <dbReference type="EMBL" id="KFW92388.1"/>
    </source>
</evidence>
<dbReference type="AlphaFoldDB" id="A0A093QU17"/>
<dbReference type="InterPro" id="IPR043502">
    <property type="entry name" value="DNA/RNA_pol_sf"/>
</dbReference>
<dbReference type="InterPro" id="IPR000477">
    <property type="entry name" value="RT_dom"/>
</dbReference>
<gene>
    <name evidence="4" type="ORF">N336_03296</name>
</gene>
<proteinExistence type="inferred from homology"/>
<dbReference type="Gene3D" id="3.10.10.10">
    <property type="entry name" value="HIV Type 1 Reverse Transcriptase, subunit A, domain 1"/>
    <property type="match status" value="1"/>
</dbReference>
<accession>A0A093QU17</accession>
<dbReference type="InterPro" id="IPR043128">
    <property type="entry name" value="Rev_trsase/Diguanyl_cyclase"/>
</dbReference>
<organism evidence="4 5">
    <name type="scientific">Phalacrocorax carbo</name>
    <name type="common">Great cormorant</name>
    <name type="synonym">Pelecanus carbo</name>
    <dbReference type="NCBI Taxonomy" id="9209"/>
    <lineage>
        <taxon>Eukaryota</taxon>
        <taxon>Metazoa</taxon>
        <taxon>Chordata</taxon>
        <taxon>Craniata</taxon>
        <taxon>Vertebrata</taxon>
        <taxon>Euteleostomi</taxon>
        <taxon>Archelosauria</taxon>
        <taxon>Archosauria</taxon>
        <taxon>Dinosauria</taxon>
        <taxon>Saurischia</taxon>
        <taxon>Theropoda</taxon>
        <taxon>Coelurosauria</taxon>
        <taxon>Aves</taxon>
        <taxon>Neognathae</taxon>
        <taxon>Neoaves</taxon>
        <taxon>Aequornithes</taxon>
        <taxon>Suliformes</taxon>
        <taxon>Phalacrocoracidae</taxon>
        <taxon>Phalacrocorax</taxon>
    </lineage>
</organism>
<feature type="non-terminal residue" evidence="4">
    <location>
        <position position="205"/>
    </location>
</feature>
<dbReference type="GO" id="GO:0004523">
    <property type="term" value="F:RNA-DNA hybrid ribonuclease activity"/>
    <property type="evidence" value="ECO:0007669"/>
    <property type="project" value="UniProtKB-EC"/>
</dbReference>
<dbReference type="PANTHER" id="PTHR33064">
    <property type="entry name" value="POL PROTEIN"/>
    <property type="match status" value="1"/>
</dbReference>
<reference evidence="4 5" key="1">
    <citation type="submission" date="2014-04" db="EMBL/GenBank/DDBJ databases">
        <title>Genome evolution of avian class.</title>
        <authorList>
            <person name="Zhang G."/>
            <person name="Li C."/>
        </authorList>
    </citation>
    <scope>NUCLEOTIDE SEQUENCE [LARGE SCALE GENOMIC DNA]</scope>
    <source>
        <strain evidence="4">BGI_N336</strain>
    </source>
</reference>
<dbReference type="PANTHER" id="PTHR33064:SF37">
    <property type="entry name" value="RIBONUCLEASE H"/>
    <property type="match status" value="1"/>
</dbReference>
<dbReference type="EMBL" id="KL434011">
    <property type="protein sequence ID" value="KFW92388.1"/>
    <property type="molecule type" value="Genomic_DNA"/>
</dbReference>
<dbReference type="InterPro" id="IPR051320">
    <property type="entry name" value="Viral_Replic_Matur_Polypro"/>
</dbReference>
<name>A0A093QU17_PHACA</name>
<evidence type="ECO:0000256" key="1">
    <source>
        <dbReference type="ARBA" id="ARBA00010879"/>
    </source>
</evidence>
<protein>
    <recommendedName>
        <fullName evidence="2">ribonuclease H</fullName>
        <ecNumber evidence="2">3.1.26.4</ecNumber>
    </recommendedName>
</protein>